<name>A0A1X7UMR7_AMPQE</name>
<dbReference type="AlphaFoldDB" id="A0A1X7UMR7"/>
<protein>
    <submittedName>
        <fullName evidence="1">Uncharacterized protein</fullName>
    </submittedName>
</protein>
<dbReference type="InParanoid" id="A0A1X7UMR7"/>
<proteinExistence type="predicted"/>
<evidence type="ECO:0000313" key="1">
    <source>
        <dbReference type="EnsemblMetazoa" id="Aqu2.1.29275_001"/>
    </source>
</evidence>
<dbReference type="eggNOG" id="ENOG502SXAM">
    <property type="taxonomic scope" value="Eukaryota"/>
</dbReference>
<dbReference type="OrthoDB" id="5989166at2759"/>
<dbReference type="Pfam" id="PF03564">
    <property type="entry name" value="DUF1759"/>
    <property type="match status" value="1"/>
</dbReference>
<accession>A0A1X7UMR7</accession>
<sequence length="213" mass="23588">ITQVGHRAISTPRVKVSDLFAASPGPDKIKLRQLKRGLQDTFDFHIKFDEQILSLVDLGVLVKVIEDSERIKDELFLAMSTVDRAVSTLPPPIHTSTAIHDNPSLTTIDKFPYLQSLLEGKAKQTIAGLALTDANYSTAVDLLVKRFGSKERITAAHMDVLMSLDIVSSDHHIFELCRLSLSALVVPVDSYRSSLAPLFIKKFPSELRLAIVQ</sequence>
<reference evidence="1" key="1">
    <citation type="submission" date="2017-05" db="UniProtKB">
        <authorList>
            <consortium name="EnsemblMetazoa"/>
        </authorList>
    </citation>
    <scope>IDENTIFICATION</scope>
</reference>
<organism evidence="1">
    <name type="scientific">Amphimedon queenslandica</name>
    <name type="common">Sponge</name>
    <dbReference type="NCBI Taxonomy" id="400682"/>
    <lineage>
        <taxon>Eukaryota</taxon>
        <taxon>Metazoa</taxon>
        <taxon>Porifera</taxon>
        <taxon>Demospongiae</taxon>
        <taxon>Heteroscleromorpha</taxon>
        <taxon>Haplosclerida</taxon>
        <taxon>Niphatidae</taxon>
        <taxon>Amphimedon</taxon>
    </lineage>
</organism>
<dbReference type="EnsemblMetazoa" id="Aqu2.1.29275_001">
    <property type="protein sequence ID" value="Aqu2.1.29275_001"/>
    <property type="gene ID" value="Aqu2.1.29275"/>
</dbReference>
<dbReference type="InterPro" id="IPR005312">
    <property type="entry name" value="DUF1759"/>
</dbReference>